<protein>
    <recommendedName>
        <fullName evidence="5">Enoyl reductase (ER) domain-containing protein</fullName>
    </recommendedName>
</protein>
<sequence length="389" mass="40872">MKALRATAVWDPRPGYAPSARELERRRADCASQVWRDPSFALAEVAVPEIGDTEVLVRVVCCGICGSDSHLYQTDAEGYLMFSGPAALPCIIGHEYAGVVERVGRAVRGLREGDLVAAESIVWCGCCTPCRSGAFNQCDRVELTGITTDGALAEYVAVDERQCWSLAALAGRYDDTRLFEVAALIEPLGCAYNGLFVCAGGFRPGAVVVVHGAGPIGLGAIALARLAGASQVIAFDPIVERLAIAETLGADRVYDTTALRRDGVRPRDLVLEHTAGRGAEIQVEAAGAAGETVPEMQSSLAPGGQIVYLGRAATETPVQLNGLVSGANAIQGGRGHAGYGIYDGIIRLLASGRLEVAPMITARYPFAEAITALATSVRRTDGKVMVRIG</sequence>
<dbReference type="PANTHER" id="PTHR43401:SF2">
    <property type="entry name" value="L-THREONINE 3-DEHYDROGENASE"/>
    <property type="match status" value="1"/>
</dbReference>
<proteinExistence type="inferred from homology"/>
<dbReference type="SUPFAM" id="SSF50129">
    <property type="entry name" value="GroES-like"/>
    <property type="match status" value="1"/>
</dbReference>
<dbReference type="Pfam" id="PF00107">
    <property type="entry name" value="ADH_zinc_N"/>
    <property type="match status" value="1"/>
</dbReference>
<evidence type="ECO:0000256" key="1">
    <source>
        <dbReference type="ARBA" id="ARBA00022723"/>
    </source>
</evidence>
<dbReference type="PANTHER" id="PTHR43401">
    <property type="entry name" value="L-THREONINE 3-DEHYDROGENASE"/>
    <property type="match status" value="1"/>
</dbReference>
<dbReference type="Gene3D" id="3.40.50.720">
    <property type="entry name" value="NAD(P)-binding Rossmann-like Domain"/>
    <property type="match status" value="1"/>
</dbReference>
<dbReference type="SUPFAM" id="SSF51735">
    <property type="entry name" value="NAD(P)-binding Rossmann-fold domains"/>
    <property type="match status" value="1"/>
</dbReference>
<evidence type="ECO:0000313" key="7">
    <source>
        <dbReference type="Proteomes" id="UP000005275"/>
    </source>
</evidence>
<dbReference type="Pfam" id="PF08240">
    <property type="entry name" value="ADH_N"/>
    <property type="match status" value="1"/>
</dbReference>
<accession>W0E2D5</accession>
<dbReference type="InterPro" id="IPR002328">
    <property type="entry name" value="ADH_Zn_CS"/>
</dbReference>
<evidence type="ECO:0000256" key="3">
    <source>
        <dbReference type="ARBA" id="ARBA00023002"/>
    </source>
</evidence>
<dbReference type="InterPro" id="IPR020843">
    <property type="entry name" value="ER"/>
</dbReference>
<dbReference type="InterPro" id="IPR050129">
    <property type="entry name" value="Zn_alcohol_dh"/>
</dbReference>
<keyword evidence="7" id="KW-1185">Reference proteome</keyword>
<name>W0E2D5_MARPU</name>
<dbReference type="KEGG" id="mpur:MARPU_14485"/>
<dbReference type="EMBL" id="CP007031">
    <property type="protein sequence ID" value="AHF04912.1"/>
    <property type="molecule type" value="Genomic_DNA"/>
</dbReference>
<dbReference type="OrthoDB" id="9773078at2"/>
<comment type="similarity">
    <text evidence="4">Belongs to the zinc-containing alcohol dehydrogenase family.</text>
</comment>
<comment type="cofactor">
    <cofactor evidence="4">
        <name>Zn(2+)</name>
        <dbReference type="ChEBI" id="CHEBI:29105"/>
    </cofactor>
</comment>
<keyword evidence="1 4" id="KW-0479">Metal-binding</keyword>
<evidence type="ECO:0000256" key="4">
    <source>
        <dbReference type="RuleBase" id="RU361277"/>
    </source>
</evidence>
<dbReference type="AlphaFoldDB" id="W0E2D5"/>
<keyword evidence="2 4" id="KW-0862">Zinc</keyword>
<dbReference type="eggNOG" id="COG1063">
    <property type="taxonomic scope" value="Bacteria"/>
</dbReference>
<dbReference type="InterPro" id="IPR013154">
    <property type="entry name" value="ADH-like_N"/>
</dbReference>
<evidence type="ECO:0000259" key="5">
    <source>
        <dbReference type="SMART" id="SM00829"/>
    </source>
</evidence>
<dbReference type="PROSITE" id="PS00059">
    <property type="entry name" value="ADH_ZINC"/>
    <property type="match status" value="1"/>
</dbReference>
<dbReference type="InterPro" id="IPR036291">
    <property type="entry name" value="NAD(P)-bd_dom_sf"/>
</dbReference>
<dbReference type="Gene3D" id="3.90.180.10">
    <property type="entry name" value="Medium-chain alcohol dehydrogenases, catalytic domain"/>
    <property type="match status" value="1"/>
</dbReference>
<dbReference type="GO" id="GO:0008270">
    <property type="term" value="F:zinc ion binding"/>
    <property type="evidence" value="ECO:0007669"/>
    <property type="project" value="InterPro"/>
</dbReference>
<dbReference type="NCBIfam" id="NF041097">
    <property type="entry name" value="keto_inos_dh_IolM"/>
    <property type="match status" value="1"/>
</dbReference>
<dbReference type="InterPro" id="IPR013149">
    <property type="entry name" value="ADH-like_C"/>
</dbReference>
<organism evidence="6 7">
    <name type="scientific">Marichromatium purpuratum 984</name>
    <dbReference type="NCBI Taxonomy" id="765910"/>
    <lineage>
        <taxon>Bacteria</taxon>
        <taxon>Pseudomonadati</taxon>
        <taxon>Pseudomonadota</taxon>
        <taxon>Gammaproteobacteria</taxon>
        <taxon>Chromatiales</taxon>
        <taxon>Chromatiaceae</taxon>
        <taxon>Marichromatium</taxon>
    </lineage>
</organism>
<dbReference type="SMART" id="SM00829">
    <property type="entry name" value="PKS_ER"/>
    <property type="match status" value="1"/>
</dbReference>
<reference evidence="6 7" key="1">
    <citation type="submission" date="2013-12" db="EMBL/GenBank/DDBJ databases">
        <authorList>
            <consortium name="DOE Joint Genome Institute"/>
            <person name="Bryant D.A."/>
            <person name="Huntemann M."/>
            <person name="Han J."/>
            <person name="Chen A."/>
            <person name="Kyrpides N."/>
            <person name="Mavromatis K."/>
            <person name="Markowitz V."/>
            <person name="Palaniappan K."/>
            <person name="Ivanova N."/>
            <person name="Schaumberg A."/>
            <person name="Pati A."/>
            <person name="Liolios K."/>
            <person name="Nordberg H.P."/>
            <person name="Cantor M.N."/>
            <person name="Hua S.X."/>
            <person name="Woyke T."/>
        </authorList>
    </citation>
    <scope>NUCLEOTIDE SEQUENCE [LARGE SCALE GENOMIC DNA]</scope>
    <source>
        <strain evidence="6 7">984</strain>
    </source>
</reference>
<feature type="domain" description="Enoyl reductase (ER)" evidence="5">
    <location>
        <begin position="36"/>
        <end position="386"/>
    </location>
</feature>
<gene>
    <name evidence="6" type="ORF">MARPU_14485</name>
</gene>
<dbReference type="InterPro" id="IPR011032">
    <property type="entry name" value="GroES-like_sf"/>
</dbReference>
<dbReference type="Proteomes" id="UP000005275">
    <property type="component" value="Chromosome"/>
</dbReference>
<dbReference type="RefSeq" id="WP_005224086.1">
    <property type="nucleotide sequence ID" value="NZ_CP007031.1"/>
</dbReference>
<evidence type="ECO:0000313" key="6">
    <source>
        <dbReference type="EMBL" id="AHF04912.1"/>
    </source>
</evidence>
<dbReference type="GO" id="GO:0016616">
    <property type="term" value="F:oxidoreductase activity, acting on the CH-OH group of donors, NAD or NADP as acceptor"/>
    <property type="evidence" value="ECO:0007669"/>
    <property type="project" value="UniProtKB-ARBA"/>
</dbReference>
<dbReference type="InterPro" id="IPR053539">
    <property type="entry name" value="Scyllo-inosose_DH"/>
</dbReference>
<dbReference type="HOGENOM" id="CLU_026673_11_0_6"/>
<keyword evidence="3" id="KW-0560">Oxidoreductase</keyword>
<evidence type="ECO:0000256" key="2">
    <source>
        <dbReference type="ARBA" id="ARBA00022833"/>
    </source>
</evidence>
<dbReference type="STRING" id="765910.MARPU_14485"/>